<keyword evidence="3" id="KW-1185">Reference proteome</keyword>
<dbReference type="Proteomes" id="UP000006054">
    <property type="component" value="Chromosome"/>
</dbReference>
<dbReference type="PANTHER" id="PTHR14119">
    <property type="entry name" value="HYDROLASE"/>
    <property type="match status" value="1"/>
</dbReference>
<sequence>MQIKKDDSLLLFIDVQEKLFPHINKHSELEKKLNQLVEGMQVLEIPIIVSEQYTKGLGKTVESITQKLDNQTPTFEKMTFSCMQNPEIATAIEQSGKRTIILAGVEAHICVLQTALDLCAEGFDVALVLDAVGSRTEENKSISVLRLQNKVAFTSVESVLFELCQVAGTEQFKAISKIIK</sequence>
<dbReference type="SUPFAM" id="SSF52499">
    <property type="entry name" value="Isochorismatase-like hydrolases"/>
    <property type="match status" value="1"/>
</dbReference>
<dbReference type="OrthoDB" id="9789777at2"/>
<dbReference type="InterPro" id="IPR050993">
    <property type="entry name" value="Isochorismatase_domain"/>
</dbReference>
<proteinExistence type="predicted"/>
<organism evidence="2 3">
    <name type="scientific">Bernardetia litoralis (strain ATCC 23117 / DSM 6794 / NBRC 15988 / NCIMB 1366 / Fx l1 / Sio-4)</name>
    <name type="common">Flexibacter litoralis</name>
    <dbReference type="NCBI Taxonomy" id="880071"/>
    <lineage>
        <taxon>Bacteria</taxon>
        <taxon>Pseudomonadati</taxon>
        <taxon>Bacteroidota</taxon>
        <taxon>Cytophagia</taxon>
        <taxon>Cytophagales</taxon>
        <taxon>Bernardetiaceae</taxon>
        <taxon>Bernardetia</taxon>
    </lineage>
</organism>
<evidence type="ECO:0000313" key="2">
    <source>
        <dbReference type="EMBL" id="AFM04155.1"/>
    </source>
</evidence>
<evidence type="ECO:0000313" key="3">
    <source>
        <dbReference type="Proteomes" id="UP000006054"/>
    </source>
</evidence>
<dbReference type="InterPro" id="IPR036380">
    <property type="entry name" value="Isochorismatase-like_sf"/>
</dbReference>
<dbReference type="KEGG" id="fli:Fleli_1756"/>
<dbReference type="Gene3D" id="3.40.50.850">
    <property type="entry name" value="Isochorismatase-like"/>
    <property type="match status" value="1"/>
</dbReference>
<dbReference type="InterPro" id="IPR000868">
    <property type="entry name" value="Isochorismatase-like_dom"/>
</dbReference>
<name>I4AJM0_BERLS</name>
<dbReference type="RefSeq" id="WP_014797608.1">
    <property type="nucleotide sequence ID" value="NC_018018.1"/>
</dbReference>
<dbReference type="STRING" id="880071.Fleli_1756"/>
<evidence type="ECO:0000259" key="1">
    <source>
        <dbReference type="Pfam" id="PF00857"/>
    </source>
</evidence>
<dbReference type="HOGENOM" id="CLU_066901_0_1_10"/>
<gene>
    <name evidence="2" type="ordered locus">Fleli_1756</name>
</gene>
<dbReference type="eggNOG" id="COG1335">
    <property type="taxonomic scope" value="Bacteria"/>
</dbReference>
<dbReference type="PATRIC" id="fig|880071.3.peg.1730"/>
<reference evidence="3" key="1">
    <citation type="submission" date="2012-06" db="EMBL/GenBank/DDBJ databases">
        <title>The complete genome of Flexibacter litoralis DSM 6794.</title>
        <authorList>
            <person name="Lucas S."/>
            <person name="Copeland A."/>
            <person name="Lapidus A."/>
            <person name="Glavina del Rio T."/>
            <person name="Dalin E."/>
            <person name="Tice H."/>
            <person name="Bruce D."/>
            <person name="Goodwin L."/>
            <person name="Pitluck S."/>
            <person name="Peters L."/>
            <person name="Ovchinnikova G."/>
            <person name="Lu M."/>
            <person name="Kyrpides N."/>
            <person name="Mavromatis K."/>
            <person name="Ivanova N."/>
            <person name="Brettin T."/>
            <person name="Detter J.C."/>
            <person name="Han C."/>
            <person name="Larimer F."/>
            <person name="Land M."/>
            <person name="Hauser L."/>
            <person name="Markowitz V."/>
            <person name="Cheng J.-F."/>
            <person name="Hugenholtz P."/>
            <person name="Woyke T."/>
            <person name="Wu D."/>
            <person name="Spring S."/>
            <person name="Lang E."/>
            <person name="Kopitz M."/>
            <person name="Brambilla E."/>
            <person name="Klenk H.-P."/>
            <person name="Eisen J.A."/>
        </authorList>
    </citation>
    <scope>NUCLEOTIDE SEQUENCE [LARGE SCALE GENOMIC DNA]</scope>
    <source>
        <strain evidence="3">ATCC 23117 / DSM 6794 / NBRC 15988 / NCIMB 1366 / Sio-4</strain>
    </source>
</reference>
<dbReference type="AlphaFoldDB" id="I4AJM0"/>
<dbReference type="Pfam" id="PF00857">
    <property type="entry name" value="Isochorismatase"/>
    <property type="match status" value="1"/>
</dbReference>
<dbReference type="PANTHER" id="PTHR14119:SF3">
    <property type="entry name" value="ISOCHORISMATASE DOMAIN-CONTAINING PROTEIN 2"/>
    <property type="match status" value="1"/>
</dbReference>
<accession>I4AJM0</accession>
<protein>
    <submittedName>
        <fullName evidence="2">Nicotinamidase-like amidase</fullName>
    </submittedName>
</protein>
<dbReference type="EMBL" id="CP003345">
    <property type="protein sequence ID" value="AFM04155.1"/>
    <property type="molecule type" value="Genomic_DNA"/>
</dbReference>
<feature type="domain" description="Isochorismatase-like" evidence="1">
    <location>
        <begin position="8"/>
        <end position="152"/>
    </location>
</feature>